<evidence type="ECO:0000256" key="7">
    <source>
        <dbReference type="SAM" id="SignalP"/>
    </source>
</evidence>
<dbReference type="Gene3D" id="2.60.40.10">
    <property type="entry name" value="Immunoglobulins"/>
    <property type="match status" value="1"/>
</dbReference>
<keyword evidence="4" id="KW-1015">Disulfide bond</keyword>
<keyword evidence="2 6" id="KW-0812">Transmembrane</keyword>
<dbReference type="RefSeq" id="XP_029360663.1">
    <property type="nucleotide sequence ID" value="XM_029504803.1"/>
</dbReference>
<dbReference type="InterPro" id="IPR011162">
    <property type="entry name" value="MHC_I/II-like_Ag-recog"/>
</dbReference>
<reference evidence="9" key="1">
    <citation type="submission" date="2021-04" db="EMBL/GenBank/DDBJ databases">
        <authorList>
            <consortium name="Wellcome Sanger Institute Data Sharing"/>
        </authorList>
    </citation>
    <scope>NUCLEOTIDE SEQUENCE [LARGE SCALE GENOMIC DNA]</scope>
</reference>
<feature type="signal peptide" evidence="7">
    <location>
        <begin position="1"/>
        <end position="21"/>
    </location>
</feature>
<evidence type="ECO:0000313" key="9">
    <source>
        <dbReference type="Ensembl" id="ENSENLP00000018516.1"/>
    </source>
</evidence>
<keyword evidence="3 6" id="KW-1133">Transmembrane helix</keyword>
<protein>
    <submittedName>
        <fullName evidence="9">Rano class II histocompatibility antigen, A beta chain-like</fullName>
    </submittedName>
</protein>
<name>A0A665UH10_ECHNA</name>
<dbReference type="InterPro" id="IPR014745">
    <property type="entry name" value="MHC_II_a/b_N"/>
</dbReference>
<accession>A0A665UH10</accession>
<dbReference type="InterPro" id="IPR050160">
    <property type="entry name" value="MHC/Immunoglobulin"/>
</dbReference>
<dbReference type="Ensembl" id="ENSENLT00000019210.1">
    <property type="protein sequence ID" value="ENSENLP00000018516.1"/>
    <property type="gene ID" value="ENSENLG00000008506.1"/>
</dbReference>
<feature type="domain" description="Ig-like" evidence="8">
    <location>
        <begin position="98"/>
        <end position="198"/>
    </location>
</feature>
<keyword evidence="10" id="KW-1185">Reference proteome</keyword>
<dbReference type="InterPro" id="IPR036179">
    <property type="entry name" value="Ig-like_dom_sf"/>
</dbReference>
<evidence type="ECO:0000256" key="3">
    <source>
        <dbReference type="ARBA" id="ARBA00022989"/>
    </source>
</evidence>
<dbReference type="SUPFAM" id="SSF54452">
    <property type="entry name" value="MHC antigen-recognition domain"/>
    <property type="match status" value="1"/>
</dbReference>
<dbReference type="SUPFAM" id="SSF48726">
    <property type="entry name" value="Immunoglobulin"/>
    <property type="match status" value="1"/>
</dbReference>
<evidence type="ECO:0000313" key="10">
    <source>
        <dbReference type="Proteomes" id="UP000472264"/>
    </source>
</evidence>
<reference evidence="9" key="2">
    <citation type="submission" date="2025-08" db="UniProtKB">
        <authorList>
            <consortium name="Ensembl"/>
        </authorList>
    </citation>
    <scope>IDENTIFICATION</scope>
</reference>
<evidence type="ECO:0000256" key="4">
    <source>
        <dbReference type="ARBA" id="ARBA00023157"/>
    </source>
</evidence>
<proteinExistence type="predicted"/>
<gene>
    <name evidence="9" type="primary">LOC115045223</name>
</gene>
<evidence type="ECO:0000259" key="8">
    <source>
        <dbReference type="PROSITE" id="PS50835"/>
    </source>
</evidence>
<dbReference type="OrthoDB" id="9940220at2759"/>
<feature type="chain" id="PRO_5025387991" evidence="7">
    <location>
        <begin position="22"/>
        <end position="245"/>
    </location>
</feature>
<dbReference type="OMA" id="LYDWDPM"/>
<feature type="transmembrane region" description="Helical" evidence="6">
    <location>
        <begin position="211"/>
        <end position="232"/>
    </location>
</feature>
<dbReference type="PANTHER" id="PTHR19944:SF99">
    <property type="entry name" value="HLA CLASS II HISTOCOMPATIBILITY ANTIGEN, DRB1 BETA CHAIN"/>
    <property type="match status" value="1"/>
</dbReference>
<evidence type="ECO:0000256" key="2">
    <source>
        <dbReference type="ARBA" id="ARBA00022692"/>
    </source>
</evidence>
<dbReference type="GO" id="GO:0019882">
    <property type="term" value="P:antigen processing and presentation"/>
    <property type="evidence" value="ECO:0007669"/>
    <property type="project" value="InterPro"/>
</dbReference>
<dbReference type="GO" id="GO:0042613">
    <property type="term" value="C:MHC class II protein complex"/>
    <property type="evidence" value="ECO:0007669"/>
    <property type="project" value="InterPro"/>
</dbReference>
<keyword evidence="7" id="KW-0732">Signal</keyword>
<dbReference type="PANTHER" id="PTHR19944">
    <property type="entry name" value="MHC CLASS II-RELATED"/>
    <property type="match status" value="1"/>
</dbReference>
<dbReference type="AlphaFoldDB" id="A0A665UH10"/>
<dbReference type="GO" id="GO:0006955">
    <property type="term" value="P:immune response"/>
    <property type="evidence" value="ECO:0007669"/>
    <property type="project" value="InterPro"/>
</dbReference>
<dbReference type="PROSITE" id="PS50835">
    <property type="entry name" value="IG_LIKE"/>
    <property type="match status" value="1"/>
</dbReference>
<dbReference type="InterPro" id="IPR007110">
    <property type="entry name" value="Ig-like_dom"/>
</dbReference>
<keyword evidence="5" id="KW-0325">Glycoprotein</keyword>
<dbReference type="Proteomes" id="UP000472264">
    <property type="component" value="Chromosome 6"/>
</dbReference>
<dbReference type="InterPro" id="IPR003597">
    <property type="entry name" value="Ig_C1-set"/>
</dbReference>
<dbReference type="InterPro" id="IPR013783">
    <property type="entry name" value="Ig-like_fold"/>
</dbReference>
<evidence type="ECO:0000256" key="1">
    <source>
        <dbReference type="ARBA" id="ARBA00004479"/>
    </source>
</evidence>
<evidence type="ECO:0000256" key="6">
    <source>
        <dbReference type="SAM" id="Phobius"/>
    </source>
</evidence>
<dbReference type="Pfam" id="PF00969">
    <property type="entry name" value="MHC_II_beta"/>
    <property type="match status" value="1"/>
</dbReference>
<dbReference type="GeneID" id="115045223"/>
<keyword evidence="6" id="KW-0472">Membrane</keyword>
<dbReference type="InParanoid" id="A0A665UH10"/>
<reference evidence="9" key="3">
    <citation type="submission" date="2025-09" db="UniProtKB">
        <authorList>
            <consortium name="Ensembl"/>
        </authorList>
    </citation>
    <scope>IDENTIFICATION</scope>
</reference>
<comment type="subcellular location">
    <subcellularLocation>
        <location evidence="1">Membrane</location>
        <topology evidence="1">Single-pass type I membrane protein</topology>
    </subcellularLocation>
</comment>
<dbReference type="Pfam" id="PF07654">
    <property type="entry name" value="C1-set"/>
    <property type="match status" value="1"/>
</dbReference>
<sequence length="245" mass="27690">MHVHRSFSFLCLCLSFLRAGALFGYGVSRCQLTSTNESVYLEQFYINKMFLGQYNSTSGKFSGSTEKMKEIADKLNKNPSIMNDEKRNLDKCKTFLPPAVEALSKSVEPYIRLTSHNIVSSNHPNMLICSAYNFYPKKINVTWLRDGKIVTSDVSSTEELSNGNWLYQIHSLLEYTPRSGEKITCMVEHASFKEPKLYDWDPMPQSQRNKVAVGTAGLVLGLVFLLAGLIYYKKNAVDRVLVPSS</sequence>
<organism evidence="9 10">
    <name type="scientific">Echeneis naucrates</name>
    <name type="common">Live sharksucker</name>
    <dbReference type="NCBI Taxonomy" id="173247"/>
    <lineage>
        <taxon>Eukaryota</taxon>
        <taxon>Metazoa</taxon>
        <taxon>Chordata</taxon>
        <taxon>Craniata</taxon>
        <taxon>Vertebrata</taxon>
        <taxon>Euteleostomi</taxon>
        <taxon>Actinopterygii</taxon>
        <taxon>Neopterygii</taxon>
        <taxon>Teleostei</taxon>
        <taxon>Neoteleostei</taxon>
        <taxon>Acanthomorphata</taxon>
        <taxon>Carangaria</taxon>
        <taxon>Carangiformes</taxon>
        <taxon>Echeneidae</taxon>
        <taxon>Echeneis</taxon>
    </lineage>
</organism>
<evidence type="ECO:0000256" key="5">
    <source>
        <dbReference type="ARBA" id="ARBA00023180"/>
    </source>
</evidence>
<dbReference type="Gene3D" id="3.10.320.10">
    <property type="entry name" value="Class II Histocompatibility Antigen, M Beta Chain, Chain B, domain 1"/>
    <property type="match status" value="1"/>
</dbReference>
<dbReference type="SMART" id="SM00407">
    <property type="entry name" value="IGc1"/>
    <property type="match status" value="1"/>
</dbReference>
<dbReference type="InterPro" id="IPR000353">
    <property type="entry name" value="MHC_II_b_N"/>
</dbReference>